<comment type="similarity">
    <text evidence="2">Belongs to the lipid-translocating exporter (LTE) (TC 9.A.26.1) family.</text>
</comment>
<evidence type="ECO:0000313" key="13">
    <source>
        <dbReference type="Proteomes" id="UP001623330"/>
    </source>
</evidence>
<keyword evidence="13" id="KW-1185">Reference proteome</keyword>
<reference evidence="12 13" key="1">
    <citation type="submission" date="2024-05" db="EMBL/GenBank/DDBJ databases">
        <title>Long read based assembly of the Candida bracarensis genome reveals expanded adhesin content.</title>
        <authorList>
            <person name="Marcet-Houben M."/>
            <person name="Ksiezopolska E."/>
            <person name="Gabaldon T."/>
        </authorList>
    </citation>
    <scope>NUCLEOTIDE SEQUENCE [LARGE SCALE GENOMIC DNA]</scope>
    <source>
        <strain evidence="12 13">CBM6</strain>
    </source>
</reference>
<feature type="transmembrane region" description="Helical" evidence="11">
    <location>
        <begin position="28"/>
        <end position="47"/>
    </location>
</feature>
<protein>
    <recommendedName>
        <fullName evidence="9">Sphingoid long-chain base transporter RSB1</fullName>
    </recommendedName>
</protein>
<keyword evidence="6" id="KW-0813">Transport</keyword>
<dbReference type="Proteomes" id="UP001623330">
    <property type="component" value="Unassembled WGS sequence"/>
</dbReference>
<feature type="transmembrane region" description="Helical" evidence="11">
    <location>
        <begin position="84"/>
        <end position="109"/>
    </location>
</feature>
<gene>
    <name evidence="12" type="ORF">RNJ44_03612</name>
</gene>
<accession>A0ABR4NXW9</accession>
<evidence type="ECO:0000256" key="11">
    <source>
        <dbReference type="SAM" id="Phobius"/>
    </source>
</evidence>
<dbReference type="InterPro" id="IPR007568">
    <property type="entry name" value="RTA1"/>
</dbReference>
<sequence length="384" mass="44170">MWLPANDTIVGKFQYDYSSYYSGMVPKLRFNGAMIAIWSLLLIAQIIQLYWRQWWFSVAFICASILEVLGYIGRTKSHFDVYNIDMFLLQIICLTIAPVFTMGGVYYQLAKLIEVYGHRFSLLPSPMAYSYIFIFSDIVSLAIQAAGGGTSGVAVRNYESTRKGDHIFEAGLGIQVGSMAIFLGFWLHFLYSIYIKVRLEYTGEKRFKWSMWKISQAELDTHYRAKYSDLRLNHKPTFLFHYFNLAITAVVLLVLTRCCYRLAELHEGWRGYLITHEWYFIILDSLMITLATLILTVFHPGFVFNGRNTSIPITHGRVDPETLENHSLEANSDAEMSSEKVSDDQLENSSEEHSDEAAKAPFYKSKPKIPKMEMNSIKISNPFK</sequence>
<evidence type="ECO:0000256" key="7">
    <source>
        <dbReference type="ARBA" id="ARBA00023136"/>
    </source>
</evidence>
<keyword evidence="6" id="KW-0445">Lipid transport</keyword>
<evidence type="ECO:0000256" key="8">
    <source>
        <dbReference type="ARBA" id="ARBA00037472"/>
    </source>
</evidence>
<feature type="region of interest" description="Disordered" evidence="10">
    <location>
        <begin position="329"/>
        <end position="367"/>
    </location>
</feature>
<keyword evidence="3" id="KW-1003">Cell membrane</keyword>
<feature type="transmembrane region" description="Helical" evidence="11">
    <location>
        <begin position="167"/>
        <end position="191"/>
    </location>
</feature>
<feature type="transmembrane region" description="Helical" evidence="11">
    <location>
        <begin position="129"/>
        <end position="155"/>
    </location>
</feature>
<evidence type="ECO:0000256" key="5">
    <source>
        <dbReference type="ARBA" id="ARBA00022989"/>
    </source>
</evidence>
<name>A0ABR4NXW9_9SACH</name>
<comment type="function">
    <text evidence="8">Catalyzes the ATP-dependent translocation of sphingoid long-chain bases (LCBs) from the cytoplasmic site toward the extracytoplasmic side of the membrane (flip-flop). Involved in the establishment of the functional lipid asymmetry of the plasma membrane. Regulates intracellular levels of LCBs, sphingolipid precursors that are growth inhibitory at increased levels.</text>
</comment>
<evidence type="ECO:0000256" key="10">
    <source>
        <dbReference type="SAM" id="MobiDB-lite"/>
    </source>
</evidence>
<keyword evidence="4 11" id="KW-0812">Transmembrane</keyword>
<dbReference type="PANTHER" id="PTHR31465">
    <property type="entry name" value="PROTEIN RTA1-RELATED"/>
    <property type="match status" value="1"/>
</dbReference>
<dbReference type="PANTHER" id="PTHR31465:SF9">
    <property type="entry name" value="SPHINGOID LONG-CHAIN BASE TRANSPORTER RSB1"/>
    <property type="match status" value="1"/>
</dbReference>
<evidence type="ECO:0000256" key="6">
    <source>
        <dbReference type="ARBA" id="ARBA00023055"/>
    </source>
</evidence>
<evidence type="ECO:0000256" key="1">
    <source>
        <dbReference type="ARBA" id="ARBA00004651"/>
    </source>
</evidence>
<organism evidence="12 13">
    <name type="scientific">Nakaseomyces bracarensis</name>
    <dbReference type="NCBI Taxonomy" id="273131"/>
    <lineage>
        <taxon>Eukaryota</taxon>
        <taxon>Fungi</taxon>
        <taxon>Dikarya</taxon>
        <taxon>Ascomycota</taxon>
        <taxon>Saccharomycotina</taxon>
        <taxon>Saccharomycetes</taxon>
        <taxon>Saccharomycetales</taxon>
        <taxon>Saccharomycetaceae</taxon>
        <taxon>Nakaseomyces</taxon>
    </lineage>
</organism>
<dbReference type="Pfam" id="PF04479">
    <property type="entry name" value="RTA1"/>
    <property type="match status" value="1"/>
</dbReference>
<evidence type="ECO:0000256" key="9">
    <source>
        <dbReference type="ARBA" id="ARBA00041117"/>
    </source>
</evidence>
<comment type="subcellular location">
    <subcellularLocation>
        <location evidence="1">Cell membrane</location>
        <topology evidence="1">Multi-pass membrane protein</topology>
    </subcellularLocation>
</comment>
<evidence type="ECO:0000256" key="4">
    <source>
        <dbReference type="ARBA" id="ARBA00022692"/>
    </source>
</evidence>
<evidence type="ECO:0000313" key="12">
    <source>
        <dbReference type="EMBL" id="KAL3233572.1"/>
    </source>
</evidence>
<proteinExistence type="inferred from homology"/>
<feature type="transmembrane region" description="Helical" evidence="11">
    <location>
        <begin position="278"/>
        <end position="298"/>
    </location>
</feature>
<comment type="caution">
    <text evidence="12">The sequence shown here is derived from an EMBL/GenBank/DDBJ whole genome shotgun (WGS) entry which is preliminary data.</text>
</comment>
<evidence type="ECO:0000256" key="2">
    <source>
        <dbReference type="ARBA" id="ARBA00009969"/>
    </source>
</evidence>
<evidence type="ECO:0000256" key="3">
    <source>
        <dbReference type="ARBA" id="ARBA00022475"/>
    </source>
</evidence>
<feature type="transmembrane region" description="Helical" evidence="11">
    <location>
        <begin position="53"/>
        <end position="72"/>
    </location>
</feature>
<feature type="transmembrane region" description="Helical" evidence="11">
    <location>
        <begin position="239"/>
        <end position="258"/>
    </location>
</feature>
<keyword evidence="7 11" id="KW-0472">Membrane</keyword>
<dbReference type="EMBL" id="JBEVYD010000004">
    <property type="protein sequence ID" value="KAL3233572.1"/>
    <property type="molecule type" value="Genomic_DNA"/>
</dbReference>
<keyword evidence="5 11" id="KW-1133">Transmembrane helix</keyword>